<dbReference type="InterPro" id="IPR020568">
    <property type="entry name" value="Ribosomal_Su5_D2-typ_SF"/>
</dbReference>
<dbReference type="PROSITE" id="PS00585">
    <property type="entry name" value="RIBOSOMAL_S5"/>
    <property type="match status" value="1"/>
</dbReference>
<dbReference type="InterPro" id="IPR005324">
    <property type="entry name" value="Ribosomal_uS5_C"/>
</dbReference>
<evidence type="ECO:0000256" key="2">
    <source>
        <dbReference type="ARBA" id="ARBA00022730"/>
    </source>
</evidence>
<dbReference type="Pfam" id="PF03719">
    <property type="entry name" value="Ribosomal_S5_C"/>
    <property type="match status" value="1"/>
</dbReference>
<evidence type="ECO:0000256" key="1">
    <source>
        <dbReference type="ARBA" id="ARBA00008945"/>
    </source>
</evidence>
<dbReference type="PROSITE" id="PS50881">
    <property type="entry name" value="S5_DSRBD"/>
    <property type="match status" value="1"/>
</dbReference>
<organism evidence="7">
    <name type="scientific">marine metagenome</name>
    <dbReference type="NCBI Taxonomy" id="408172"/>
    <lineage>
        <taxon>unclassified sequences</taxon>
        <taxon>metagenomes</taxon>
        <taxon>ecological metagenomes</taxon>
    </lineage>
</organism>
<name>A0A381RAU4_9ZZZZ</name>
<feature type="domain" description="S5 DRBM" evidence="6">
    <location>
        <begin position="12"/>
        <end position="75"/>
    </location>
</feature>
<gene>
    <name evidence="7" type="ORF">METZ01_LOCUS40823</name>
</gene>
<evidence type="ECO:0000256" key="3">
    <source>
        <dbReference type="ARBA" id="ARBA00022884"/>
    </source>
</evidence>
<proteinExistence type="inferred from homology"/>
<dbReference type="HAMAP" id="MF_01307_B">
    <property type="entry name" value="Ribosomal_uS5_B"/>
    <property type="match status" value="1"/>
</dbReference>
<dbReference type="NCBIfam" id="TIGR01021">
    <property type="entry name" value="rpsE_bact"/>
    <property type="match status" value="1"/>
</dbReference>
<sequence>MSIINPAELDLKEESVVRINRVAKVTSRGKRFSFSTLVVIGDGSGHIGVGLGKANEVISSIGKAKDNAKRNIFKAKIINGTIPHKIVGKYGSSRVLLKPASQGTGIIAGGPVRAVMEQVGINNILSKRYGSTNPLNIVRATINALENLQDAVLVANKRGMTIKELFG</sequence>
<dbReference type="GO" id="GO:0006412">
    <property type="term" value="P:translation"/>
    <property type="evidence" value="ECO:0007669"/>
    <property type="project" value="InterPro"/>
</dbReference>
<keyword evidence="2" id="KW-0699">rRNA-binding</keyword>
<dbReference type="Gene3D" id="3.30.160.20">
    <property type="match status" value="1"/>
</dbReference>
<evidence type="ECO:0000256" key="4">
    <source>
        <dbReference type="ARBA" id="ARBA00022980"/>
    </source>
</evidence>
<evidence type="ECO:0000313" key="7">
    <source>
        <dbReference type="EMBL" id="SUZ87969.1"/>
    </source>
</evidence>
<dbReference type="InterPro" id="IPR005712">
    <property type="entry name" value="Ribosomal_uS5_bac-type"/>
</dbReference>
<keyword evidence="5" id="KW-0687">Ribonucleoprotein</keyword>
<dbReference type="InterPro" id="IPR013810">
    <property type="entry name" value="Ribosomal_uS5_N"/>
</dbReference>
<dbReference type="InterPro" id="IPR014721">
    <property type="entry name" value="Ribsml_uS5_D2-typ_fold_subgr"/>
</dbReference>
<accession>A0A381RAU4</accession>
<dbReference type="EMBL" id="UINC01001748">
    <property type="protein sequence ID" value="SUZ87969.1"/>
    <property type="molecule type" value="Genomic_DNA"/>
</dbReference>
<comment type="similarity">
    <text evidence="1">Belongs to the universal ribosomal protein uS5 family.</text>
</comment>
<dbReference type="AlphaFoldDB" id="A0A381RAU4"/>
<dbReference type="Pfam" id="PF00333">
    <property type="entry name" value="Ribosomal_S5"/>
    <property type="match status" value="1"/>
</dbReference>
<dbReference type="InterPro" id="IPR018192">
    <property type="entry name" value="Ribosomal_uS5_N_CS"/>
</dbReference>
<keyword evidence="3" id="KW-0694">RNA-binding</keyword>
<dbReference type="PANTHER" id="PTHR48277">
    <property type="entry name" value="MITOCHONDRIAL RIBOSOMAL PROTEIN S5"/>
    <property type="match status" value="1"/>
</dbReference>
<dbReference type="FunFam" id="3.30.230.10:FF:000002">
    <property type="entry name" value="30S ribosomal protein S5"/>
    <property type="match status" value="1"/>
</dbReference>
<evidence type="ECO:0000259" key="6">
    <source>
        <dbReference type="PROSITE" id="PS50881"/>
    </source>
</evidence>
<keyword evidence="4" id="KW-0689">Ribosomal protein</keyword>
<protein>
    <recommendedName>
        <fullName evidence="6">S5 DRBM domain-containing protein</fullName>
    </recommendedName>
</protein>
<dbReference type="GO" id="GO:0015935">
    <property type="term" value="C:small ribosomal subunit"/>
    <property type="evidence" value="ECO:0007669"/>
    <property type="project" value="InterPro"/>
</dbReference>
<dbReference type="GO" id="GO:0003735">
    <property type="term" value="F:structural constituent of ribosome"/>
    <property type="evidence" value="ECO:0007669"/>
    <property type="project" value="InterPro"/>
</dbReference>
<dbReference type="Gene3D" id="3.30.230.10">
    <property type="match status" value="1"/>
</dbReference>
<dbReference type="PANTHER" id="PTHR48277:SF1">
    <property type="entry name" value="MITOCHONDRIAL RIBOSOMAL PROTEIN S5"/>
    <property type="match status" value="1"/>
</dbReference>
<reference evidence="7" key="1">
    <citation type="submission" date="2018-05" db="EMBL/GenBank/DDBJ databases">
        <authorList>
            <person name="Lanie J.A."/>
            <person name="Ng W.-L."/>
            <person name="Kazmierczak K.M."/>
            <person name="Andrzejewski T.M."/>
            <person name="Davidsen T.M."/>
            <person name="Wayne K.J."/>
            <person name="Tettelin H."/>
            <person name="Glass J.I."/>
            <person name="Rusch D."/>
            <person name="Podicherti R."/>
            <person name="Tsui H.-C.T."/>
            <person name="Winkler M.E."/>
        </authorList>
    </citation>
    <scope>NUCLEOTIDE SEQUENCE</scope>
</reference>
<dbReference type="SUPFAM" id="SSF54768">
    <property type="entry name" value="dsRNA-binding domain-like"/>
    <property type="match status" value="1"/>
</dbReference>
<dbReference type="SUPFAM" id="SSF54211">
    <property type="entry name" value="Ribosomal protein S5 domain 2-like"/>
    <property type="match status" value="1"/>
</dbReference>
<evidence type="ECO:0000256" key="5">
    <source>
        <dbReference type="ARBA" id="ARBA00023274"/>
    </source>
</evidence>
<dbReference type="GO" id="GO:0019843">
    <property type="term" value="F:rRNA binding"/>
    <property type="evidence" value="ECO:0007669"/>
    <property type="project" value="UniProtKB-KW"/>
</dbReference>
<dbReference type="GO" id="GO:0005737">
    <property type="term" value="C:cytoplasm"/>
    <property type="evidence" value="ECO:0007669"/>
    <property type="project" value="UniProtKB-ARBA"/>
</dbReference>
<dbReference type="InterPro" id="IPR000851">
    <property type="entry name" value="Ribosomal_uS5"/>
</dbReference>